<sequence>MAAPSSQTSFHPEYADAAGGDRPAGTVVLESRDGVLFAVPLALLAKRSTFFKDLAELPVANDDPIPLLSASAPALKFALDYLVKTDPKFPPVPSWDVAFLTDCVDVAFAYGLHIVFLALLDGLRENDPFTGFALESLFMTCSYGPINPPEYRNLLHDWVDELLATPLSTMSAWCRSTLETRAPYALDALERFYARQAEAEAAFERVDEAALRAQQPNLASECVHCILGDWERAHAHWVSGGVALVKDLPDDVGQFVAQTYAKIECPVCRRRMKKYFAFLWTSEGPKTEWYKWPLMLGVEEGWDDDWDEFHTDLYDDLSFLNVDDDMFYEDDDFNEEDDFNEDDDYADDDGETIDTISYCDTDFN</sequence>
<evidence type="ECO:0000256" key="1">
    <source>
        <dbReference type="SAM" id="MobiDB-lite"/>
    </source>
</evidence>
<feature type="region of interest" description="Disordered" evidence="1">
    <location>
        <begin position="1"/>
        <end position="20"/>
    </location>
</feature>
<name>A0AAF0Y1L4_9TREE</name>
<evidence type="ECO:0000313" key="3">
    <source>
        <dbReference type="Proteomes" id="UP000827549"/>
    </source>
</evidence>
<dbReference type="AlphaFoldDB" id="A0AAF0Y1L4"/>
<proteinExistence type="predicted"/>
<dbReference type="Proteomes" id="UP000827549">
    <property type="component" value="Chromosome 1"/>
</dbReference>
<evidence type="ECO:0008006" key="4">
    <source>
        <dbReference type="Google" id="ProtNLM"/>
    </source>
</evidence>
<protein>
    <recommendedName>
        <fullName evidence="4">BTB domain-containing protein</fullName>
    </recommendedName>
</protein>
<organism evidence="2 3">
    <name type="scientific">Vanrija pseudolonga</name>
    <dbReference type="NCBI Taxonomy" id="143232"/>
    <lineage>
        <taxon>Eukaryota</taxon>
        <taxon>Fungi</taxon>
        <taxon>Dikarya</taxon>
        <taxon>Basidiomycota</taxon>
        <taxon>Agaricomycotina</taxon>
        <taxon>Tremellomycetes</taxon>
        <taxon>Trichosporonales</taxon>
        <taxon>Trichosporonaceae</taxon>
        <taxon>Vanrija</taxon>
    </lineage>
</organism>
<keyword evidence="3" id="KW-1185">Reference proteome</keyword>
<accession>A0AAF0Y1L4</accession>
<evidence type="ECO:0000313" key="2">
    <source>
        <dbReference type="EMBL" id="WOO77657.1"/>
    </source>
</evidence>
<gene>
    <name evidence="2" type="ORF">LOC62_01G001224</name>
</gene>
<dbReference type="GeneID" id="87804481"/>
<feature type="compositionally biased region" description="Polar residues" evidence="1">
    <location>
        <begin position="1"/>
        <end position="10"/>
    </location>
</feature>
<dbReference type="RefSeq" id="XP_062623689.1">
    <property type="nucleotide sequence ID" value="XM_062767705.1"/>
</dbReference>
<dbReference type="EMBL" id="CP086714">
    <property type="protein sequence ID" value="WOO77657.1"/>
    <property type="molecule type" value="Genomic_DNA"/>
</dbReference>
<reference evidence="2" key="1">
    <citation type="submission" date="2023-10" db="EMBL/GenBank/DDBJ databases">
        <authorList>
            <person name="Noh H."/>
        </authorList>
    </citation>
    <scope>NUCLEOTIDE SEQUENCE</scope>
    <source>
        <strain evidence="2">DUCC4014</strain>
    </source>
</reference>